<dbReference type="AlphaFoldDB" id="A0A8J5UT68"/>
<reference evidence="12" key="1">
    <citation type="submission" date="2020-03" db="EMBL/GenBank/DDBJ databases">
        <authorList>
            <person name="Chebbi M.A."/>
            <person name="Drezen J.M."/>
        </authorList>
    </citation>
    <scope>NUCLEOTIDE SEQUENCE</scope>
    <source>
        <tissue evidence="12">Whole body</tissue>
    </source>
</reference>
<evidence type="ECO:0000256" key="8">
    <source>
        <dbReference type="ARBA" id="ARBA00023180"/>
    </source>
</evidence>
<keyword evidence="7" id="KW-0675">Receptor</keyword>
<keyword evidence="6" id="KW-0472">Membrane</keyword>
<evidence type="ECO:0000256" key="3">
    <source>
        <dbReference type="ARBA" id="ARBA00022692"/>
    </source>
</evidence>
<evidence type="ECO:0000256" key="9">
    <source>
        <dbReference type="ARBA" id="ARBA00023286"/>
    </source>
</evidence>
<evidence type="ECO:0000256" key="1">
    <source>
        <dbReference type="ARBA" id="ARBA00004141"/>
    </source>
</evidence>
<organism evidence="12 13">
    <name type="scientific">Cotesia typhae</name>
    <dbReference type="NCBI Taxonomy" id="2053667"/>
    <lineage>
        <taxon>Eukaryota</taxon>
        <taxon>Metazoa</taxon>
        <taxon>Ecdysozoa</taxon>
        <taxon>Arthropoda</taxon>
        <taxon>Hexapoda</taxon>
        <taxon>Insecta</taxon>
        <taxon>Pterygota</taxon>
        <taxon>Neoptera</taxon>
        <taxon>Endopterygota</taxon>
        <taxon>Hymenoptera</taxon>
        <taxon>Apocrita</taxon>
        <taxon>Ichneumonoidea</taxon>
        <taxon>Braconidae</taxon>
        <taxon>Microgastrinae</taxon>
        <taxon>Cotesia</taxon>
    </lineage>
</organism>
<evidence type="ECO:0000256" key="4">
    <source>
        <dbReference type="ARBA" id="ARBA00022989"/>
    </source>
</evidence>
<keyword evidence="5" id="KW-0406">Ion transport</keyword>
<keyword evidence="8" id="KW-0325">Glycoprotein</keyword>
<keyword evidence="10" id="KW-0407">Ion channel</keyword>
<reference evidence="12" key="2">
    <citation type="submission" date="2021-04" db="EMBL/GenBank/DDBJ databases">
        <title>Genome-wide patterns of bracovirus chromosomal integration into multiple host tissues during parasitism.</title>
        <authorList>
            <person name="Chebbi M.A.C."/>
        </authorList>
    </citation>
    <scope>NUCLEOTIDE SEQUENCE</scope>
    <source>
        <tissue evidence="12">Whole body</tissue>
    </source>
</reference>
<feature type="domain" description="Ionotropic glutamate receptor L-glutamate and glycine-binding" evidence="11">
    <location>
        <begin position="182"/>
        <end position="227"/>
    </location>
</feature>
<evidence type="ECO:0000256" key="5">
    <source>
        <dbReference type="ARBA" id="ARBA00023065"/>
    </source>
</evidence>
<dbReference type="GO" id="GO:0015276">
    <property type="term" value="F:ligand-gated monoatomic ion channel activity"/>
    <property type="evidence" value="ECO:0007669"/>
    <property type="project" value="InterPro"/>
</dbReference>
<dbReference type="EMBL" id="JAAOIC020000019">
    <property type="protein sequence ID" value="KAG8040802.1"/>
    <property type="molecule type" value="Genomic_DNA"/>
</dbReference>
<feature type="non-terminal residue" evidence="12">
    <location>
        <position position="1"/>
    </location>
</feature>
<dbReference type="InterPro" id="IPR019594">
    <property type="entry name" value="Glu/Gly-bd"/>
</dbReference>
<proteinExistence type="predicted"/>
<dbReference type="SMART" id="SM00918">
    <property type="entry name" value="Lig_chan-Glu_bd"/>
    <property type="match status" value="1"/>
</dbReference>
<name>A0A8J5UT68_9HYME</name>
<evidence type="ECO:0000313" key="12">
    <source>
        <dbReference type="EMBL" id="KAG8040802.1"/>
    </source>
</evidence>
<keyword evidence="13" id="KW-1185">Reference proteome</keyword>
<comment type="subcellular location">
    <subcellularLocation>
        <location evidence="1">Membrane</location>
        <topology evidence="1">Multi-pass membrane protein</topology>
    </subcellularLocation>
</comment>
<evidence type="ECO:0000259" key="11">
    <source>
        <dbReference type="SMART" id="SM00918"/>
    </source>
</evidence>
<keyword evidence="3" id="KW-0812">Transmembrane</keyword>
<keyword evidence="9" id="KW-1071">Ligand-gated ion channel</keyword>
<dbReference type="GO" id="GO:0016020">
    <property type="term" value="C:membrane"/>
    <property type="evidence" value="ECO:0007669"/>
    <property type="project" value="UniProtKB-SubCell"/>
</dbReference>
<protein>
    <recommendedName>
        <fullName evidence="11">Ionotropic glutamate receptor L-glutamate and glycine-binding domain-containing protein</fullName>
    </recommendedName>
</protein>
<sequence>MKLKMVKNCAVVNCKNSKNNKKCKKDLQQDKNSLFKLPKENDVSHSSQILHDYKCIEAKAVFDDNSVEPSNIEQTSHNDPELTAINSEFSIQELIKNLEICKLPKKGSWVDDHLDLPAVILCCLDYISYDLKIRVTNVKLNKSTNSDYILSSMESFWTFLKDLETSQMCSDTGFDSQKIDIQSAYRNESLYQCCSGFCIDLLQKFADEIGFTYELVRVEDGKWGTLH</sequence>
<evidence type="ECO:0000256" key="6">
    <source>
        <dbReference type="ARBA" id="ARBA00023136"/>
    </source>
</evidence>
<keyword evidence="4" id="KW-1133">Transmembrane helix</keyword>
<keyword evidence="2" id="KW-0813">Transport</keyword>
<evidence type="ECO:0000313" key="13">
    <source>
        <dbReference type="Proteomes" id="UP000729913"/>
    </source>
</evidence>
<evidence type="ECO:0000256" key="2">
    <source>
        <dbReference type="ARBA" id="ARBA00022448"/>
    </source>
</evidence>
<comment type="caution">
    <text evidence="12">The sequence shown here is derived from an EMBL/GenBank/DDBJ whole genome shotgun (WGS) entry which is preliminary data.</text>
</comment>
<evidence type="ECO:0000256" key="10">
    <source>
        <dbReference type="ARBA" id="ARBA00023303"/>
    </source>
</evidence>
<gene>
    <name evidence="12" type="ORF">G9C98_001790</name>
</gene>
<evidence type="ECO:0000256" key="7">
    <source>
        <dbReference type="ARBA" id="ARBA00023170"/>
    </source>
</evidence>
<dbReference type="Proteomes" id="UP000729913">
    <property type="component" value="Unassembled WGS sequence"/>
</dbReference>
<accession>A0A8J5UT68</accession>
<dbReference type="OrthoDB" id="5984008at2759"/>